<dbReference type="OrthoDB" id="10532786at2759"/>
<protein>
    <submittedName>
        <fullName evidence="2">Uncharacterized protein</fullName>
    </submittedName>
</protein>
<evidence type="ECO:0000313" key="3">
    <source>
        <dbReference type="Proteomes" id="UP000283895"/>
    </source>
</evidence>
<keyword evidence="3" id="KW-1185">Reference proteome</keyword>
<dbReference type="Proteomes" id="UP000283895">
    <property type="component" value="Unassembled WGS sequence"/>
</dbReference>
<gene>
    <name evidence="2" type="ORF">VMCG_07307</name>
</gene>
<dbReference type="EMBL" id="LKEA01000021">
    <property type="protein sequence ID" value="ROW00345.1"/>
    <property type="molecule type" value="Genomic_DNA"/>
</dbReference>
<reference evidence="2 3" key="1">
    <citation type="submission" date="2015-09" db="EMBL/GenBank/DDBJ databases">
        <title>Host preference determinants of Valsa canker pathogens revealed by comparative genomics.</title>
        <authorList>
            <person name="Yin Z."/>
            <person name="Huang L."/>
        </authorList>
    </citation>
    <scope>NUCLEOTIDE SEQUENCE [LARGE SCALE GENOMIC DNA]</scope>
    <source>
        <strain evidence="2 3">03-1</strain>
    </source>
</reference>
<dbReference type="AlphaFoldDB" id="A0A423WAG3"/>
<proteinExistence type="predicted"/>
<organism evidence="2 3">
    <name type="scientific">Cytospora schulzeri</name>
    <dbReference type="NCBI Taxonomy" id="448051"/>
    <lineage>
        <taxon>Eukaryota</taxon>
        <taxon>Fungi</taxon>
        <taxon>Dikarya</taxon>
        <taxon>Ascomycota</taxon>
        <taxon>Pezizomycotina</taxon>
        <taxon>Sordariomycetes</taxon>
        <taxon>Sordariomycetidae</taxon>
        <taxon>Diaporthales</taxon>
        <taxon>Cytosporaceae</taxon>
        <taxon>Cytospora</taxon>
    </lineage>
</organism>
<name>A0A423WAG3_9PEZI</name>
<comment type="caution">
    <text evidence="2">The sequence shown here is derived from an EMBL/GenBank/DDBJ whole genome shotgun (WGS) entry which is preliminary data.</text>
</comment>
<feature type="compositionally biased region" description="Basic and acidic residues" evidence="1">
    <location>
        <begin position="69"/>
        <end position="83"/>
    </location>
</feature>
<accession>A0A423WAG3</accession>
<evidence type="ECO:0000313" key="2">
    <source>
        <dbReference type="EMBL" id="ROW00345.1"/>
    </source>
</evidence>
<sequence>MQVLASLVQLPVMKLQAAPMRAPKTMPMLDHAGIDSAPEPHQARPDVEVCQTRQVSEGARPATAPSQADRPEKRRTVAPDGNRDLNNAQLTDDGPRSKKSKMDIAQILVPTTIPLTNGRDWFLPDRPVSAILQPPAEAGFPWNFRDRLPPGAVWIEELQERVHSLHTEPRTDVSSFTLLVLLKCDDSWVLVSVSFETGAQCFIEFFDPLHNGDDNDALNYGDDAYAPLELFGGGAKDDSGISVCLAAMHVVSGTPLPEESDLLLARRLLFRLFGCAALQLTPLSQPAADVIGVFGTGDMVATTKELYDNHVERFREKVSEPYPRNTRSSGTIRRYNQYVGEQPPIQPC</sequence>
<feature type="region of interest" description="Disordered" evidence="1">
    <location>
        <begin position="26"/>
        <end position="102"/>
    </location>
</feature>
<feature type="compositionally biased region" description="Basic and acidic residues" evidence="1">
    <location>
        <begin position="93"/>
        <end position="102"/>
    </location>
</feature>
<evidence type="ECO:0000256" key="1">
    <source>
        <dbReference type="SAM" id="MobiDB-lite"/>
    </source>
</evidence>